<reference evidence="3" key="1">
    <citation type="submission" date="2016-10" db="EMBL/GenBank/DDBJ databases">
        <authorList>
            <person name="de Groot N.N."/>
        </authorList>
    </citation>
    <scope>NUCLEOTIDE SEQUENCE</scope>
</reference>
<protein>
    <submittedName>
        <fullName evidence="3">Thiosulfate sulfurtransferase, rhodanese</fullName>
        <ecNumber evidence="3">2.8.1.1</ecNumber>
    </submittedName>
</protein>
<dbReference type="PROSITE" id="PS50206">
    <property type="entry name" value="RHODANESE_3"/>
    <property type="match status" value="2"/>
</dbReference>
<organism evidence="3">
    <name type="scientific">hydrothermal vent metagenome</name>
    <dbReference type="NCBI Taxonomy" id="652676"/>
    <lineage>
        <taxon>unclassified sequences</taxon>
        <taxon>metagenomes</taxon>
        <taxon>ecological metagenomes</taxon>
    </lineage>
</organism>
<dbReference type="InterPro" id="IPR001763">
    <property type="entry name" value="Rhodanese-like_dom"/>
</dbReference>
<dbReference type="EMBL" id="FPHB01000006">
    <property type="protein sequence ID" value="SFV49876.1"/>
    <property type="molecule type" value="Genomic_DNA"/>
</dbReference>
<keyword evidence="3" id="KW-0808">Transferase</keyword>
<dbReference type="Gene3D" id="3.40.250.10">
    <property type="entry name" value="Rhodanese-like domain"/>
    <property type="match status" value="2"/>
</dbReference>
<dbReference type="PANTHER" id="PTHR43855:SF1">
    <property type="entry name" value="THIOSULFATE SULFURTRANSFERASE"/>
    <property type="match status" value="1"/>
</dbReference>
<accession>A0A1W1B8Q7</accession>
<dbReference type="SMART" id="SM00450">
    <property type="entry name" value="RHOD"/>
    <property type="match status" value="2"/>
</dbReference>
<evidence type="ECO:0000256" key="1">
    <source>
        <dbReference type="ARBA" id="ARBA00022737"/>
    </source>
</evidence>
<dbReference type="SUPFAM" id="SSF52821">
    <property type="entry name" value="Rhodanese/Cell cycle control phosphatase"/>
    <property type="match status" value="2"/>
</dbReference>
<name>A0A1W1B8Q7_9ZZZZ</name>
<feature type="domain" description="Rhodanese" evidence="2">
    <location>
        <begin position="174"/>
        <end position="285"/>
    </location>
</feature>
<dbReference type="InterPro" id="IPR036873">
    <property type="entry name" value="Rhodanese-like_dom_sf"/>
</dbReference>
<evidence type="ECO:0000259" key="2">
    <source>
        <dbReference type="PROSITE" id="PS50206"/>
    </source>
</evidence>
<dbReference type="Pfam" id="PF00581">
    <property type="entry name" value="Rhodanese"/>
    <property type="match status" value="2"/>
</dbReference>
<dbReference type="AlphaFoldDB" id="A0A1W1B8Q7"/>
<dbReference type="PANTHER" id="PTHR43855">
    <property type="entry name" value="THIOSULFATE SULFURTRANSFERASE"/>
    <property type="match status" value="1"/>
</dbReference>
<feature type="domain" description="Rhodanese" evidence="2">
    <location>
        <begin position="39"/>
        <end position="145"/>
    </location>
</feature>
<dbReference type="EC" id="2.8.1.1" evidence="3"/>
<gene>
    <name evidence="3" type="ORF">MNB_SM-7-1470</name>
</gene>
<dbReference type="GO" id="GO:0004792">
    <property type="term" value="F:thiosulfate-cyanide sulfurtransferase activity"/>
    <property type="evidence" value="ECO:0007669"/>
    <property type="project" value="UniProtKB-EC"/>
</dbReference>
<dbReference type="InterPro" id="IPR051126">
    <property type="entry name" value="Thiosulfate_sulfurtransferase"/>
</dbReference>
<proteinExistence type="predicted"/>
<dbReference type="CDD" id="cd01448">
    <property type="entry name" value="TST_Repeat_1"/>
    <property type="match status" value="1"/>
</dbReference>
<sequence length="293" mass="33312">MFLKALLISILFISNIVASSTQRQNSVVTSVEWVKSHLGDKNLLLIDVRTKEAYDKGHIKGAVNMPVFEVFFTKKMLRVPKLSFLKERFDDAGIDKDTKIVVYDGGAFCWAARAVWVFKLLGHKNASLLEYGYGKYIQKNLPISTKPPKREKSNFIPRINKNMIATKLDVLVAIKRGDIILDGRTKDMYMGKTSIAKRYGHIPTARLFSGSNNYKITEEGNRLKSFDKLKEIYKSLPKNKRIIIYCQDGADAALDSMLMKELGYNTIVYEGSWIEWANDLSLPVENPSKKSDK</sequence>
<evidence type="ECO:0000313" key="3">
    <source>
        <dbReference type="EMBL" id="SFV49876.1"/>
    </source>
</evidence>
<keyword evidence="1" id="KW-0677">Repeat</keyword>